<dbReference type="InterPro" id="IPR010992">
    <property type="entry name" value="IHF-like_DNA-bd_dom_sf"/>
</dbReference>
<evidence type="ECO:0000256" key="3">
    <source>
        <dbReference type="SAM" id="MobiDB-lite"/>
    </source>
</evidence>
<keyword evidence="5" id="KW-1185">Reference proteome</keyword>
<evidence type="ECO:0000256" key="1">
    <source>
        <dbReference type="ARBA" id="ARBA00010529"/>
    </source>
</evidence>
<reference evidence="4 5" key="1">
    <citation type="submission" date="2017-03" db="EMBL/GenBank/DDBJ databases">
        <authorList>
            <person name="Afonso C.L."/>
            <person name="Miller P.J."/>
            <person name="Scott M.A."/>
            <person name="Spackman E."/>
            <person name="Goraichik I."/>
            <person name="Dimitrov K.M."/>
            <person name="Suarez D.L."/>
            <person name="Swayne D.E."/>
        </authorList>
    </citation>
    <scope>NUCLEOTIDE SEQUENCE [LARGE SCALE GENOMIC DNA]</scope>
    <source>
        <strain evidence="4 5">CECT 8110</strain>
    </source>
</reference>
<dbReference type="OrthoDB" id="7873378at2"/>
<evidence type="ECO:0000256" key="2">
    <source>
        <dbReference type="ARBA" id="ARBA00023125"/>
    </source>
</evidence>
<name>A0A1X6YK74_9RHOB</name>
<dbReference type="SUPFAM" id="SSF47729">
    <property type="entry name" value="IHF-like DNA-binding proteins"/>
    <property type="match status" value="1"/>
</dbReference>
<feature type="compositionally biased region" description="Basic and acidic residues" evidence="3">
    <location>
        <begin position="138"/>
        <end position="149"/>
    </location>
</feature>
<sequence>MSTRRKTKPSTASKAADTGAKTPASQTKAKTASVRPAPAAVTAKPELVRDTSVEVAGADLKKRELIDKVVERSGVRKRNAKPVVEAMIDILGEAISEGRGLNLQPLGKLKHQRRKETGNATVTVAKIRQSKSAGPALDKAKESVAEPDE</sequence>
<dbReference type="Gene3D" id="4.10.520.10">
    <property type="entry name" value="IHF-like DNA-binding proteins"/>
    <property type="match status" value="1"/>
</dbReference>
<dbReference type="GO" id="GO:0030527">
    <property type="term" value="F:structural constituent of chromatin"/>
    <property type="evidence" value="ECO:0007669"/>
    <property type="project" value="InterPro"/>
</dbReference>
<protein>
    <submittedName>
        <fullName evidence="4">Integration host factor subunit alpha</fullName>
    </submittedName>
</protein>
<evidence type="ECO:0000313" key="4">
    <source>
        <dbReference type="EMBL" id="SLN23843.1"/>
    </source>
</evidence>
<feature type="region of interest" description="Disordered" evidence="3">
    <location>
        <begin position="129"/>
        <end position="149"/>
    </location>
</feature>
<dbReference type="Proteomes" id="UP000193207">
    <property type="component" value="Unassembled WGS sequence"/>
</dbReference>
<dbReference type="InterPro" id="IPR000119">
    <property type="entry name" value="Hist_DNA-bd"/>
</dbReference>
<dbReference type="EMBL" id="FWFU01000001">
    <property type="protein sequence ID" value="SLN23843.1"/>
    <property type="molecule type" value="Genomic_DNA"/>
</dbReference>
<dbReference type="Pfam" id="PF00216">
    <property type="entry name" value="Bac_DNA_binding"/>
    <property type="match status" value="1"/>
</dbReference>
<evidence type="ECO:0000313" key="5">
    <source>
        <dbReference type="Proteomes" id="UP000193207"/>
    </source>
</evidence>
<organism evidence="4 5">
    <name type="scientific">Roseovarius halotolerans</name>
    <dbReference type="NCBI Taxonomy" id="505353"/>
    <lineage>
        <taxon>Bacteria</taxon>
        <taxon>Pseudomonadati</taxon>
        <taxon>Pseudomonadota</taxon>
        <taxon>Alphaproteobacteria</taxon>
        <taxon>Rhodobacterales</taxon>
        <taxon>Roseobacteraceae</taxon>
        <taxon>Roseovarius</taxon>
    </lineage>
</organism>
<dbReference type="AlphaFoldDB" id="A0A1X6YK74"/>
<feature type="region of interest" description="Disordered" evidence="3">
    <location>
        <begin position="1"/>
        <end position="45"/>
    </location>
</feature>
<comment type="similarity">
    <text evidence="1">Belongs to the bacterial histone-like protein family.</text>
</comment>
<accession>A0A1X6YK74</accession>
<dbReference type="RefSeq" id="WP_085816567.1">
    <property type="nucleotide sequence ID" value="NZ_FWFU01000001.1"/>
</dbReference>
<proteinExistence type="inferred from homology"/>
<gene>
    <name evidence="4" type="primary">ihfA_1</name>
    <name evidence="4" type="ORF">ROH8110_00978</name>
</gene>
<keyword evidence="2" id="KW-0238">DNA-binding</keyword>
<dbReference type="GO" id="GO:0003677">
    <property type="term" value="F:DNA binding"/>
    <property type="evidence" value="ECO:0007669"/>
    <property type="project" value="UniProtKB-KW"/>
</dbReference>